<organism evidence="10 11">
    <name type="scientific">Methanocorpusculum vombati</name>
    <dbReference type="NCBI Taxonomy" id="3002864"/>
    <lineage>
        <taxon>Archaea</taxon>
        <taxon>Methanobacteriati</taxon>
        <taxon>Methanobacteriota</taxon>
        <taxon>Stenosarchaea group</taxon>
        <taxon>Methanomicrobia</taxon>
        <taxon>Methanomicrobiales</taxon>
        <taxon>Methanocorpusculaceae</taxon>
        <taxon>Methanocorpusculum</taxon>
    </lineage>
</organism>
<reference evidence="10" key="1">
    <citation type="submission" date="2022-12" db="EMBL/GenBank/DDBJ databases">
        <title>Isolation and characterisation of novel Methanocorpusculum spp. from native Australian herbivores indicates the genus is ancestrally host-associated.</title>
        <authorList>
            <person name="Volmer J.G."/>
            <person name="Soo R.M."/>
            <person name="Evans P.N."/>
            <person name="Hoedt E.C."/>
            <person name="Astorga Alsina A.L."/>
            <person name="Woodcroft B.J."/>
            <person name="Tyson G.W."/>
            <person name="Hugenholtz P."/>
            <person name="Morrison M."/>
        </authorList>
    </citation>
    <scope>NUCLEOTIDE SEQUENCE</scope>
    <source>
        <strain evidence="10">CW153</strain>
    </source>
</reference>
<dbReference type="EC" id="2.5.1.15" evidence="4"/>
<comment type="caution">
    <text evidence="10">The sequence shown here is derived from an EMBL/GenBank/DDBJ whole genome shotgun (WGS) entry which is preliminary data.</text>
</comment>
<evidence type="ECO:0000313" key="10">
    <source>
        <dbReference type="EMBL" id="MCZ0862721.1"/>
    </source>
</evidence>
<evidence type="ECO:0000256" key="2">
    <source>
        <dbReference type="ARBA" id="ARBA00001946"/>
    </source>
</evidence>
<evidence type="ECO:0000256" key="8">
    <source>
        <dbReference type="ARBA" id="ARBA00022909"/>
    </source>
</evidence>
<dbReference type="InterPro" id="IPR011005">
    <property type="entry name" value="Dihydropteroate_synth-like_sf"/>
</dbReference>
<keyword evidence="5 10" id="KW-0808">Transferase</keyword>
<keyword evidence="11" id="KW-1185">Reference proteome</keyword>
<dbReference type="PANTHER" id="PTHR20941:SF1">
    <property type="entry name" value="FOLIC ACID SYNTHESIS PROTEIN FOL1"/>
    <property type="match status" value="1"/>
</dbReference>
<dbReference type="GO" id="GO:0004156">
    <property type="term" value="F:dihydropteroate synthase activity"/>
    <property type="evidence" value="ECO:0007669"/>
    <property type="project" value="UniProtKB-EC"/>
</dbReference>
<dbReference type="Pfam" id="PF00809">
    <property type="entry name" value="Pterin_bind"/>
    <property type="match status" value="1"/>
</dbReference>
<dbReference type="SUPFAM" id="SSF51717">
    <property type="entry name" value="Dihydropteroate synthetase-like"/>
    <property type="match status" value="1"/>
</dbReference>
<evidence type="ECO:0000313" key="11">
    <source>
        <dbReference type="Proteomes" id="UP001141336"/>
    </source>
</evidence>
<comment type="pathway">
    <text evidence="3">Cofactor biosynthesis; tetrahydrofolate biosynthesis; 7,8-dihydrofolate from 2-amino-4-hydroxy-6-hydroxymethyl-7,8-dihydropteridine diphosphate and 4-aminobenzoate: step 1/2.</text>
</comment>
<dbReference type="InterPro" id="IPR000489">
    <property type="entry name" value="Pterin-binding_dom"/>
</dbReference>
<dbReference type="PROSITE" id="PS50972">
    <property type="entry name" value="PTERIN_BINDING"/>
    <property type="match status" value="1"/>
</dbReference>
<dbReference type="InterPro" id="IPR045031">
    <property type="entry name" value="DHP_synth-like"/>
</dbReference>
<evidence type="ECO:0000256" key="7">
    <source>
        <dbReference type="ARBA" id="ARBA00022842"/>
    </source>
</evidence>
<evidence type="ECO:0000256" key="4">
    <source>
        <dbReference type="ARBA" id="ARBA00012458"/>
    </source>
</evidence>
<dbReference type="Proteomes" id="UP001141336">
    <property type="component" value="Unassembled WGS sequence"/>
</dbReference>
<feature type="domain" description="Pterin-binding" evidence="9">
    <location>
        <begin position="1"/>
        <end position="242"/>
    </location>
</feature>
<comment type="cofactor">
    <cofactor evidence="2">
        <name>Mg(2+)</name>
        <dbReference type="ChEBI" id="CHEBI:18420"/>
    </cofactor>
</comment>
<dbReference type="Gene3D" id="3.20.20.20">
    <property type="entry name" value="Dihydropteroate synthase-like"/>
    <property type="match status" value="1"/>
</dbReference>
<evidence type="ECO:0000256" key="1">
    <source>
        <dbReference type="ARBA" id="ARBA00000012"/>
    </source>
</evidence>
<proteinExistence type="predicted"/>
<keyword evidence="7" id="KW-0460">Magnesium</keyword>
<evidence type="ECO:0000256" key="5">
    <source>
        <dbReference type="ARBA" id="ARBA00022679"/>
    </source>
</evidence>
<accession>A0ABT4ILU8</accession>
<dbReference type="InterPro" id="IPR006390">
    <property type="entry name" value="DHP_synth_dom"/>
</dbReference>
<evidence type="ECO:0000259" key="9">
    <source>
        <dbReference type="PROSITE" id="PS50972"/>
    </source>
</evidence>
<keyword evidence="8" id="KW-0289">Folate biosynthesis</keyword>
<sequence length="249" mass="26987">MGVLNISPESFFSDSFTPCDQVVTRVEEMIREGADIIDLGARSTALNAPPLTVADERERVLTAMKELDGYGAVLSLDTMHPEVLDAALHYDLAAINDINGLGNPEYAKLAADSGLPVIAMAAHRLPGDPLDLAGTHAALQEILDRAGKYGICNLILDPGIGKWVSDRPLAADWDLCRQFSGLKQYNCPLLAAVSRKTFIGDCIGKPAHERLYGTLGVLFYLLENGADIVRVHDVGASRDIVRVFEQLCR</sequence>
<protein>
    <recommendedName>
        <fullName evidence="4">dihydropteroate synthase</fullName>
        <ecNumber evidence="4">2.5.1.15</ecNumber>
    </recommendedName>
</protein>
<name>A0ABT4ILU8_9EURY</name>
<keyword evidence="6" id="KW-0479">Metal-binding</keyword>
<dbReference type="EMBL" id="JAPTGC010000006">
    <property type="protein sequence ID" value="MCZ0862721.1"/>
    <property type="molecule type" value="Genomic_DNA"/>
</dbReference>
<evidence type="ECO:0000256" key="6">
    <source>
        <dbReference type="ARBA" id="ARBA00022723"/>
    </source>
</evidence>
<evidence type="ECO:0000256" key="3">
    <source>
        <dbReference type="ARBA" id="ARBA00004763"/>
    </source>
</evidence>
<comment type="catalytic activity">
    <reaction evidence="1">
        <text>(7,8-dihydropterin-6-yl)methyl diphosphate + 4-aminobenzoate = 7,8-dihydropteroate + diphosphate</text>
        <dbReference type="Rhea" id="RHEA:19949"/>
        <dbReference type="ChEBI" id="CHEBI:17836"/>
        <dbReference type="ChEBI" id="CHEBI:17839"/>
        <dbReference type="ChEBI" id="CHEBI:33019"/>
        <dbReference type="ChEBI" id="CHEBI:72950"/>
        <dbReference type="EC" id="2.5.1.15"/>
    </reaction>
</comment>
<gene>
    <name evidence="10" type="primary">folP</name>
    <name evidence="10" type="ORF">O0S09_05550</name>
</gene>
<dbReference type="NCBIfam" id="TIGR01496">
    <property type="entry name" value="DHPS"/>
    <property type="match status" value="1"/>
</dbReference>
<dbReference type="PANTHER" id="PTHR20941">
    <property type="entry name" value="FOLATE SYNTHESIS PROTEINS"/>
    <property type="match status" value="1"/>
</dbReference>